<proteinExistence type="predicted"/>
<keyword evidence="1" id="KW-0812">Transmembrane</keyword>
<feature type="transmembrane region" description="Helical" evidence="1">
    <location>
        <begin position="12"/>
        <end position="29"/>
    </location>
</feature>
<gene>
    <name evidence="2" type="ORF">BH747_02315</name>
</gene>
<protein>
    <submittedName>
        <fullName evidence="2">Uncharacterized protein</fullName>
    </submittedName>
</protein>
<name>A0A1V8YRB7_9ENTE</name>
<keyword evidence="1" id="KW-1133">Transmembrane helix</keyword>
<comment type="caution">
    <text evidence="2">The sequence shown here is derived from an EMBL/GenBank/DDBJ whole genome shotgun (WGS) entry which is preliminary data.</text>
</comment>
<evidence type="ECO:0000256" key="1">
    <source>
        <dbReference type="SAM" id="Phobius"/>
    </source>
</evidence>
<accession>A0A1V8YRB7</accession>
<sequence>MKKQRDKKKQYVVLFLAGLFILCGAYFYIQHMQSSDTQTIVIGSDVKNGVYKKNKTKKELAEELQKEADGASFSLELNTEWNFKDAKTPGLIGIVNPKSNKHLMKVAVYIKEEKKLLYDSGYLKPEQYIEYGKLENELPAGKHQAVAQVKIYDETGQRLLSENAVNVNVYVES</sequence>
<dbReference type="STRING" id="112904.BH747_02315"/>
<evidence type="ECO:0000313" key="3">
    <source>
        <dbReference type="Proteomes" id="UP000192477"/>
    </source>
</evidence>
<dbReference type="AlphaFoldDB" id="A0A1V8YRB7"/>
<dbReference type="EMBL" id="MJEA01000002">
    <property type="protein sequence ID" value="OQO70856.1"/>
    <property type="molecule type" value="Genomic_DNA"/>
</dbReference>
<dbReference type="OrthoDB" id="2242134at2"/>
<dbReference type="RefSeq" id="WP_081182104.1">
    <property type="nucleotide sequence ID" value="NZ_MJEA01000002.1"/>
</dbReference>
<evidence type="ECO:0000313" key="2">
    <source>
        <dbReference type="EMBL" id="OQO70856.1"/>
    </source>
</evidence>
<keyword evidence="1" id="KW-0472">Membrane</keyword>
<organism evidence="2 3">
    <name type="scientific">Enterococcus villorum</name>
    <dbReference type="NCBI Taxonomy" id="112904"/>
    <lineage>
        <taxon>Bacteria</taxon>
        <taxon>Bacillati</taxon>
        <taxon>Bacillota</taxon>
        <taxon>Bacilli</taxon>
        <taxon>Lactobacillales</taxon>
        <taxon>Enterococcaceae</taxon>
        <taxon>Enterococcus</taxon>
    </lineage>
</organism>
<reference evidence="2 3" key="1">
    <citation type="journal article" date="2017" name="BMC Microbiol.">
        <title>Comparative genomics of Enterococcus spp. isolated from bovine feces.</title>
        <authorList>
            <person name="Beukers A.G."/>
            <person name="Zaheer R."/>
            <person name="Goji N."/>
            <person name="Amoako K.K."/>
            <person name="Chaves A.V."/>
            <person name="Ward M.P."/>
            <person name="McAllister T.A."/>
        </authorList>
    </citation>
    <scope>NUCLEOTIDE SEQUENCE [LARGE SCALE GENOMIC DNA]</scope>
    <source>
        <strain evidence="2 3">F1129D 143</strain>
    </source>
</reference>
<dbReference type="Proteomes" id="UP000192477">
    <property type="component" value="Unassembled WGS sequence"/>
</dbReference>